<evidence type="ECO:0000313" key="2">
    <source>
        <dbReference type="Proteomes" id="UP000175971"/>
    </source>
</evidence>
<organism evidence="1 2">
    <name type="scientific">Streptomyces nanshensis</name>
    <dbReference type="NCBI Taxonomy" id="518642"/>
    <lineage>
        <taxon>Bacteria</taxon>
        <taxon>Bacillati</taxon>
        <taxon>Actinomycetota</taxon>
        <taxon>Actinomycetes</taxon>
        <taxon>Kitasatosporales</taxon>
        <taxon>Streptomycetaceae</taxon>
        <taxon>Streptomyces</taxon>
    </lineage>
</organism>
<keyword evidence="2" id="KW-1185">Reference proteome</keyword>
<gene>
    <name evidence="1" type="ORF">AN221_04250</name>
</gene>
<sequence length="377" mass="40829">MNAQVPMKDRALNPDRVARIGREMQAACPGFDAASFTAQVTADLPRLELKARIARTAEGIHQHLPVTGSAALDTLLRSLPASPEAAGADTDFGLYIYAPHSAYVAAHHLHTDGLGRAFAALAALTLYFSAEDAVRTFLTTYPEQTLAAAATWAADSDHRVRRLASEALRPHLPWSVGAGLPVDTALPLLDVLYADSNRFVTTSVANHLRDIARTQPDLVLATLTRWRTEGRAKPAELTFITRGALKNRLKDGWAPAYTLTGYDPHAAVNVSPLRLPHTEFRLGEGLAFETDLTAPADTPVHVMYALTRTDPDTTAKEKVAHLTRATVKASAPLHVSKTHLLRSTGTAALAPGNYQLALQVNGRRHPPALLRIDNRRT</sequence>
<dbReference type="InterPro" id="IPR016024">
    <property type="entry name" value="ARM-type_fold"/>
</dbReference>
<dbReference type="Proteomes" id="UP000175971">
    <property type="component" value="Unassembled WGS sequence"/>
</dbReference>
<dbReference type="OrthoDB" id="9797162at2"/>
<dbReference type="Pfam" id="PF08713">
    <property type="entry name" value="DNA_alkylation"/>
    <property type="match status" value="1"/>
</dbReference>
<dbReference type="InterPro" id="IPR014825">
    <property type="entry name" value="DNA_alkylation"/>
</dbReference>
<dbReference type="Gene3D" id="1.25.40.290">
    <property type="entry name" value="ARM repeat domains"/>
    <property type="match status" value="1"/>
</dbReference>
<dbReference type="RefSeq" id="WP_070199828.1">
    <property type="nucleotide sequence ID" value="NZ_LJGZ01000005.1"/>
</dbReference>
<name>A0A1E7M116_9ACTN</name>
<dbReference type="SUPFAM" id="SSF48371">
    <property type="entry name" value="ARM repeat"/>
    <property type="match status" value="1"/>
</dbReference>
<comment type="caution">
    <text evidence="1">The sequence shown here is derived from an EMBL/GenBank/DDBJ whole genome shotgun (WGS) entry which is preliminary data.</text>
</comment>
<protein>
    <recommendedName>
        <fullName evidence="3">DNA alkylation repair protein</fullName>
    </recommendedName>
</protein>
<evidence type="ECO:0008006" key="3">
    <source>
        <dbReference type="Google" id="ProtNLM"/>
    </source>
</evidence>
<dbReference type="EMBL" id="LJGZ01000005">
    <property type="protein sequence ID" value="OEV22127.1"/>
    <property type="molecule type" value="Genomic_DNA"/>
</dbReference>
<accession>A0A1E7M116</accession>
<dbReference type="AlphaFoldDB" id="A0A1E7M116"/>
<reference evidence="1 2" key="1">
    <citation type="journal article" date="2016" name="Front. Microbiol.">
        <title>Comparative Genomics Analysis of Streptomyces Species Reveals Their Adaptation to the Marine Environment and Their Diversity at the Genomic Level.</title>
        <authorList>
            <person name="Tian X."/>
            <person name="Zhang Z."/>
            <person name="Yang T."/>
            <person name="Chen M."/>
            <person name="Li J."/>
            <person name="Chen F."/>
            <person name="Yang J."/>
            <person name="Li W."/>
            <person name="Zhang B."/>
            <person name="Zhang Z."/>
            <person name="Wu J."/>
            <person name="Zhang C."/>
            <person name="Long L."/>
            <person name="Xiao J."/>
        </authorList>
    </citation>
    <scope>NUCLEOTIDE SEQUENCE [LARGE SCALE GENOMIC DNA]</scope>
    <source>
        <strain evidence="1 2">SCSIO M10372</strain>
    </source>
</reference>
<dbReference type="PATRIC" id="fig|518642.7.peg.6285"/>
<evidence type="ECO:0000313" key="1">
    <source>
        <dbReference type="EMBL" id="OEV22127.1"/>
    </source>
</evidence>
<proteinExistence type="predicted"/>